<evidence type="ECO:0000256" key="5">
    <source>
        <dbReference type="ARBA" id="ARBA00023128"/>
    </source>
</evidence>
<dbReference type="SUPFAM" id="SSF53335">
    <property type="entry name" value="S-adenosyl-L-methionine-dependent methyltransferases"/>
    <property type="match status" value="1"/>
</dbReference>
<evidence type="ECO:0000256" key="6">
    <source>
        <dbReference type="ARBA" id="ARBA00048612"/>
    </source>
</evidence>
<dbReference type="EMBL" id="JAXQNO010000021">
    <property type="protein sequence ID" value="KAK4769408.1"/>
    <property type="molecule type" value="Genomic_DNA"/>
</dbReference>
<keyword evidence="9" id="KW-1185">Reference proteome</keyword>
<keyword evidence="5 7" id="KW-0496">Mitochondrion</keyword>
<reference evidence="8 9" key="1">
    <citation type="journal article" date="2023" name="Hortic Res">
        <title>Pangenome of water caltrop reveals structural variations and asymmetric subgenome divergence after allopolyploidization.</title>
        <authorList>
            <person name="Zhang X."/>
            <person name="Chen Y."/>
            <person name="Wang L."/>
            <person name="Yuan Y."/>
            <person name="Fang M."/>
            <person name="Shi L."/>
            <person name="Lu R."/>
            <person name="Comes H.P."/>
            <person name="Ma Y."/>
            <person name="Chen Y."/>
            <person name="Huang G."/>
            <person name="Zhou Y."/>
            <person name="Zheng Z."/>
            <person name="Qiu Y."/>
        </authorList>
    </citation>
    <scope>NUCLEOTIDE SEQUENCE [LARGE SCALE GENOMIC DNA]</scope>
    <source>
        <strain evidence="8">F231</strain>
    </source>
</reference>
<name>A0AAN7KHQ5_TRANT</name>
<dbReference type="PANTHER" id="PTHR12049:SF7">
    <property type="entry name" value="PROTEIN ARGININE METHYLTRANSFERASE NDUFAF7, MITOCHONDRIAL"/>
    <property type="match status" value="1"/>
</dbReference>
<dbReference type="Gene3D" id="3.40.50.12710">
    <property type="match status" value="1"/>
</dbReference>
<dbReference type="InterPro" id="IPR038375">
    <property type="entry name" value="NDUFAF7_sf"/>
</dbReference>
<dbReference type="Pfam" id="PF02636">
    <property type="entry name" value="Methyltransf_28"/>
    <property type="match status" value="1"/>
</dbReference>
<evidence type="ECO:0000256" key="2">
    <source>
        <dbReference type="ARBA" id="ARBA00005891"/>
    </source>
</evidence>
<sequence length="244" mass="26661">MSNAVSLAGILNRTLVVLPVLDHHAVTLGSCPKFRGSTIEQTEDETKDAACSTISIDHSGLYNPPEHPHEPSSFCGGPILVAEYMEEVLTNPKAGFYINRDVFGAHGDFITSPEVSQMVGVWALCPWEQMGQPKKKNVNLVELGPGRGTLMADLLRGASKFKNFTESLHVHLVEFSPALQKLQWDNLKCIGRADTADNAENRMISALAGAPLSWHAALKQVPSELPMSSMMLYDALPVHQFQVN</sequence>
<gene>
    <name evidence="8" type="ORF">SAY86_027558</name>
</gene>
<dbReference type="GO" id="GO:0032981">
    <property type="term" value="P:mitochondrial respiratory chain complex I assembly"/>
    <property type="evidence" value="ECO:0007669"/>
    <property type="project" value="TreeGrafter"/>
</dbReference>
<evidence type="ECO:0000313" key="9">
    <source>
        <dbReference type="Proteomes" id="UP001346149"/>
    </source>
</evidence>
<comment type="caution">
    <text evidence="8">The sequence shown here is derived from an EMBL/GenBank/DDBJ whole genome shotgun (WGS) entry which is preliminary data.</text>
</comment>
<organism evidence="8 9">
    <name type="scientific">Trapa natans</name>
    <name type="common">Water chestnut</name>
    <dbReference type="NCBI Taxonomy" id="22666"/>
    <lineage>
        <taxon>Eukaryota</taxon>
        <taxon>Viridiplantae</taxon>
        <taxon>Streptophyta</taxon>
        <taxon>Embryophyta</taxon>
        <taxon>Tracheophyta</taxon>
        <taxon>Spermatophyta</taxon>
        <taxon>Magnoliopsida</taxon>
        <taxon>eudicotyledons</taxon>
        <taxon>Gunneridae</taxon>
        <taxon>Pentapetalae</taxon>
        <taxon>rosids</taxon>
        <taxon>malvids</taxon>
        <taxon>Myrtales</taxon>
        <taxon>Lythraceae</taxon>
        <taxon>Trapa</taxon>
    </lineage>
</organism>
<keyword evidence="4 7" id="KW-0808">Transferase</keyword>
<dbReference type="EC" id="2.1.1.320" evidence="7"/>
<dbReference type="GO" id="GO:0005739">
    <property type="term" value="C:mitochondrion"/>
    <property type="evidence" value="ECO:0007669"/>
    <property type="project" value="UniProtKB-SubCell"/>
</dbReference>
<evidence type="ECO:0000256" key="3">
    <source>
        <dbReference type="ARBA" id="ARBA00022603"/>
    </source>
</evidence>
<evidence type="ECO:0000256" key="7">
    <source>
        <dbReference type="RuleBase" id="RU364114"/>
    </source>
</evidence>
<dbReference type="InterPro" id="IPR003788">
    <property type="entry name" value="NDUFAF7"/>
</dbReference>
<evidence type="ECO:0000256" key="4">
    <source>
        <dbReference type="ARBA" id="ARBA00022679"/>
    </source>
</evidence>
<keyword evidence="3 7" id="KW-0489">Methyltransferase</keyword>
<dbReference type="GO" id="GO:0035243">
    <property type="term" value="F:protein-arginine omega-N symmetric methyltransferase activity"/>
    <property type="evidence" value="ECO:0007669"/>
    <property type="project" value="UniProtKB-EC"/>
</dbReference>
<evidence type="ECO:0000313" key="8">
    <source>
        <dbReference type="EMBL" id="KAK4769408.1"/>
    </source>
</evidence>
<evidence type="ECO:0000256" key="1">
    <source>
        <dbReference type="ARBA" id="ARBA00004173"/>
    </source>
</evidence>
<comment type="subcellular location">
    <subcellularLocation>
        <location evidence="1 7">Mitochondrion</location>
    </subcellularLocation>
</comment>
<protein>
    <recommendedName>
        <fullName evidence="7">Protein arginine methyltransferase NDUFAF7</fullName>
        <ecNumber evidence="7">2.1.1.320</ecNumber>
    </recommendedName>
</protein>
<comment type="function">
    <text evidence="7">Arginine methyltransferase involved in the assembly or stability of mitochondrial NADH:ubiquinone oxidoreductase complex (complex I).</text>
</comment>
<dbReference type="PANTHER" id="PTHR12049">
    <property type="entry name" value="PROTEIN ARGININE METHYLTRANSFERASE NDUFAF7, MITOCHONDRIAL"/>
    <property type="match status" value="1"/>
</dbReference>
<comment type="catalytic activity">
    <reaction evidence="6 7">
        <text>L-arginyl-[protein] + 2 S-adenosyl-L-methionine = N(omega),N(omega)'-dimethyl-L-arginyl-[protein] + 2 S-adenosyl-L-homocysteine + 2 H(+)</text>
        <dbReference type="Rhea" id="RHEA:48108"/>
        <dbReference type="Rhea" id="RHEA-COMP:10532"/>
        <dbReference type="Rhea" id="RHEA-COMP:11992"/>
        <dbReference type="ChEBI" id="CHEBI:15378"/>
        <dbReference type="ChEBI" id="CHEBI:29965"/>
        <dbReference type="ChEBI" id="CHEBI:57856"/>
        <dbReference type="ChEBI" id="CHEBI:59789"/>
        <dbReference type="ChEBI" id="CHEBI:88221"/>
        <dbReference type="EC" id="2.1.1.320"/>
    </reaction>
</comment>
<dbReference type="GO" id="GO:0032259">
    <property type="term" value="P:methylation"/>
    <property type="evidence" value="ECO:0007669"/>
    <property type="project" value="UniProtKB-KW"/>
</dbReference>
<comment type="similarity">
    <text evidence="2 7">Belongs to the NDUFAF7 family.</text>
</comment>
<dbReference type="InterPro" id="IPR029063">
    <property type="entry name" value="SAM-dependent_MTases_sf"/>
</dbReference>
<accession>A0AAN7KHQ5</accession>
<dbReference type="Proteomes" id="UP001346149">
    <property type="component" value="Unassembled WGS sequence"/>
</dbReference>
<dbReference type="AlphaFoldDB" id="A0AAN7KHQ5"/>
<proteinExistence type="inferred from homology"/>